<accession>A0A2T5ISI2</accession>
<dbReference type="EMBL" id="QAON01000028">
    <property type="protein sequence ID" value="PTQ86782.1"/>
    <property type="molecule type" value="Genomic_DNA"/>
</dbReference>
<organism evidence="2 3">
    <name type="scientific">Agitococcus lubricus</name>
    <dbReference type="NCBI Taxonomy" id="1077255"/>
    <lineage>
        <taxon>Bacteria</taxon>
        <taxon>Pseudomonadati</taxon>
        <taxon>Pseudomonadota</taxon>
        <taxon>Gammaproteobacteria</taxon>
        <taxon>Moraxellales</taxon>
        <taxon>Moraxellaceae</taxon>
        <taxon>Agitococcus</taxon>
    </lineage>
</organism>
<feature type="transmembrane region" description="Helical" evidence="1">
    <location>
        <begin position="115"/>
        <end position="136"/>
    </location>
</feature>
<reference evidence="2 3" key="1">
    <citation type="submission" date="2018-04" db="EMBL/GenBank/DDBJ databases">
        <title>Genomic Encyclopedia of Archaeal and Bacterial Type Strains, Phase II (KMG-II): from individual species to whole genera.</title>
        <authorList>
            <person name="Goeker M."/>
        </authorList>
    </citation>
    <scope>NUCLEOTIDE SEQUENCE [LARGE SCALE GENOMIC DNA]</scope>
    <source>
        <strain evidence="2 3">DSM 5822</strain>
    </source>
</reference>
<evidence type="ECO:0000313" key="2">
    <source>
        <dbReference type="EMBL" id="PTQ86782.1"/>
    </source>
</evidence>
<feature type="transmembrane region" description="Helical" evidence="1">
    <location>
        <begin position="285"/>
        <end position="311"/>
    </location>
</feature>
<evidence type="ECO:0008006" key="4">
    <source>
        <dbReference type="Google" id="ProtNLM"/>
    </source>
</evidence>
<evidence type="ECO:0000313" key="3">
    <source>
        <dbReference type="Proteomes" id="UP000244223"/>
    </source>
</evidence>
<dbReference type="PANTHER" id="PTHR35791">
    <property type="entry name" value="UPF0754 MEMBRANE PROTEIN YHEB"/>
    <property type="match status" value="1"/>
</dbReference>
<keyword evidence="3" id="KW-1185">Reference proteome</keyword>
<dbReference type="Proteomes" id="UP000244223">
    <property type="component" value="Unassembled WGS sequence"/>
</dbReference>
<proteinExistence type="predicted"/>
<sequence>MVDEITRATAIRYQPALWEILPESGRQLVIKRVQQQAPIVIRQIIEELKNNLDTMFDLKDMIMSHLHKDVRLLNRIFLDVGYAEFRFIRRSGLVFGFVIGCVQAITWALTHNPWIMPIFGGFTGWFTDWLALKMIFVPQQPQKYVGLFTWQGLFQQRKQEVTADYARLIANEIVKPNHLIDALLRGPMSPRLHQRISHIVQQTIDEQTGIARPAVVIALGSRQYQQLKQDVSQHVLSKMPATLQHMEPYIAQKLDVEQTLIKAMNGLNEQQFEQLIRPAFQQDEWILIAVGAVLGFMVGEMQVLIMLHLAVS</sequence>
<dbReference type="AlphaFoldDB" id="A0A2T5ISI2"/>
<keyword evidence="1" id="KW-0812">Transmembrane</keyword>
<dbReference type="PANTHER" id="PTHR35791:SF1">
    <property type="entry name" value="UPF0754 MEMBRANE PROTEIN YHEB"/>
    <property type="match status" value="1"/>
</dbReference>
<dbReference type="OrthoDB" id="9787430at2"/>
<protein>
    <recommendedName>
        <fullName evidence="4">DUF445 domain-containing protein</fullName>
    </recommendedName>
</protein>
<comment type="caution">
    <text evidence="2">The sequence shown here is derived from an EMBL/GenBank/DDBJ whole genome shotgun (WGS) entry which is preliminary data.</text>
</comment>
<name>A0A2T5ISI2_9GAMM</name>
<keyword evidence="1" id="KW-0472">Membrane</keyword>
<gene>
    <name evidence="2" type="ORF">C8N29_1281</name>
</gene>
<dbReference type="RefSeq" id="WP_107866992.1">
    <property type="nucleotide sequence ID" value="NZ_QAON01000028.1"/>
</dbReference>
<keyword evidence="1" id="KW-1133">Transmembrane helix</keyword>
<evidence type="ECO:0000256" key="1">
    <source>
        <dbReference type="SAM" id="Phobius"/>
    </source>
</evidence>
<feature type="transmembrane region" description="Helical" evidence="1">
    <location>
        <begin position="92"/>
        <end position="109"/>
    </location>
</feature>